<sequence length="197" mass="21835">MVGLVQQRRRQEYPLQRHAGRLLAGRIQADRFRSDRRRQQGHRHHDPDVGVGRPGHLDAEPLMTRHGAIDLEWAGGSHTFRLGLAEIEELEATVDMSVFLLYAAMNAQVPFARLKHYSETIRLGLMGGGMKPVEARLLVKRYVDERPLVESVALGEVILRAAMERVHAPSLEDDAPGEQKAPKSNGSTSAPSTATPP</sequence>
<name>A0A330GQR9_9HYPH</name>
<comment type="caution">
    <text evidence="2">The sequence shown here is derived from an EMBL/GenBank/DDBJ whole genome shotgun (WGS) entry which is preliminary data.</text>
</comment>
<feature type="region of interest" description="Disordered" evidence="1">
    <location>
        <begin position="169"/>
        <end position="197"/>
    </location>
</feature>
<evidence type="ECO:0000256" key="1">
    <source>
        <dbReference type="SAM" id="MobiDB-lite"/>
    </source>
</evidence>
<dbReference type="OrthoDB" id="7509188at2"/>
<proteinExistence type="predicted"/>
<keyword evidence="3" id="KW-1185">Reference proteome</keyword>
<reference evidence="2 3" key="2">
    <citation type="submission" date="2018-07" db="EMBL/GenBank/DDBJ databases">
        <title>Diversity of Mesorhizobium strains in Brazil.</title>
        <authorList>
            <person name="Helene L.C.F."/>
            <person name="Dall'Agnol R."/>
            <person name="Delamuta J.R.M."/>
            <person name="Hungria M."/>
        </authorList>
    </citation>
    <scope>NUCLEOTIDE SEQUENCE [LARGE SCALE GENOMIC DNA]</scope>
    <source>
        <strain evidence="2 3">CNPSo 3140</strain>
    </source>
</reference>
<accession>A0A330GQR9</accession>
<feature type="region of interest" description="Disordered" evidence="1">
    <location>
        <begin position="33"/>
        <end position="57"/>
    </location>
</feature>
<evidence type="ECO:0000313" key="3">
    <source>
        <dbReference type="Proteomes" id="UP000251956"/>
    </source>
</evidence>
<feature type="compositionally biased region" description="Polar residues" evidence="1">
    <location>
        <begin position="182"/>
        <end position="197"/>
    </location>
</feature>
<dbReference type="InterPro" id="IPR021791">
    <property type="entry name" value="Phage_TAC_11"/>
</dbReference>
<gene>
    <name evidence="2" type="ORF">DPM35_13905</name>
</gene>
<dbReference type="Pfam" id="PF11836">
    <property type="entry name" value="Phage_TAC_11"/>
    <property type="match status" value="1"/>
</dbReference>
<feature type="compositionally biased region" description="Basic residues" evidence="1">
    <location>
        <begin position="34"/>
        <end position="44"/>
    </location>
</feature>
<dbReference type="EMBL" id="QMBQ01000004">
    <property type="protein sequence ID" value="RAZ75838.1"/>
    <property type="molecule type" value="Genomic_DNA"/>
</dbReference>
<dbReference type="Proteomes" id="UP000251956">
    <property type="component" value="Unassembled WGS sequence"/>
</dbReference>
<dbReference type="AlphaFoldDB" id="A0A330GQR9"/>
<organism evidence="2 3">
    <name type="scientific">Mesorhizobium atlanticum</name>
    <dbReference type="NCBI Taxonomy" id="2233532"/>
    <lineage>
        <taxon>Bacteria</taxon>
        <taxon>Pseudomonadati</taxon>
        <taxon>Pseudomonadota</taxon>
        <taxon>Alphaproteobacteria</taxon>
        <taxon>Hyphomicrobiales</taxon>
        <taxon>Phyllobacteriaceae</taxon>
        <taxon>Mesorhizobium</taxon>
    </lineage>
</organism>
<evidence type="ECO:0000313" key="2">
    <source>
        <dbReference type="EMBL" id="RAZ75838.1"/>
    </source>
</evidence>
<protein>
    <recommendedName>
        <fullName evidence="4">Gene transfer agent family protein</fullName>
    </recommendedName>
</protein>
<reference evidence="3" key="1">
    <citation type="submission" date="2018-06" db="EMBL/GenBank/DDBJ databases">
        <authorList>
            <person name="Helene L.C."/>
            <person name="Dall'Agnol R."/>
            <person name="Delamuta J.R."/>
            <person name="Hungria M."/>
        </authorList>
    </citation>
    <scope>NUCLEOTIDE SEQUENCE [LARGE SCALE GENOMIC DNA]</scope>
    <source>
        <strain evidence="3">CNPSo 3140</strain>
    </source>
</reference>
<evidence type="ECO:0008006" key="4">
    <source>
        <dbReference type="Google" id="ProtNLM"/>
    </source>
</evidence>